<evidence type="ECO:0000256" key="1">
    <source>
        <dbReference type="ARBA" id="ARBA00023004"/>
    </source>
</evidence>
<dbReference type="InterPro" id="IPR007167">
    <property type="entry name" value="Fe-transptr_FeoA-like"/>
</dbReference>
<dbReference type="eggNOG" id="COG1918">
    <property type="taxonomic scope" value="Bacteria"/>
</dbReference>
<evidence type="ECO:0000313" key="4">
    <source>
        <dbReference type="Proteomes" id="UP000027821"/>
    </source>
</evidence>
<dbReference type="SUPFAM" id="SSF50037">
    <property type="entry name" value="C-terminal domain of transcriptional repressors"/>
    <property type="match status" value="1"/>
</dbReference>
<sequence>MTLDLLQVGQKAQLKSFIDSPLTLNFLEMGLTPGKNIEVIQKAPFNGPIALLMDNQTIAIRVHEAKFLQVSL</sequence>
<dbReference type="Pfam" id="PF04023">
    <property type="entry name" value="FeoA"/>
    <property type="match status" value="1"/>
</dbReference>
<dbReference type="InterPro" id="IPR038157">
    <property type="entry name" value="FeoA_core_dom"/>
</dbReference>
<dbReference type="Gene3D" id="2.30.30.90">
    <property type="match status" value="1"/>
</dbReference>
<accession>A0A074KX34</accession>
<dbReference type="Proteomes" id="UP000027821">
    <property type="component" value="Unassembled WGS sequence"/>
</dbReference>
<dbReference type="STRING" id="1048983.EL17_19680"/>
<dbReference type="OrthoDB" id="9811076at2"/>
<name>A0A074KX34_9BACT</name>
<dbReference type="InterPro" id="IPR052713">
    <property type="entry name" value="FeoA"/>
</dbReference>
<gene>
    <name evidence="3" type="ORF">EL17_19680</name>
</gene>
<dbReference type="GO" id="GO:0046914">
    <property type="term" value="F:transition metal ion binding"/>
    <property type="evidence" value="ECO:0007669"/>
    <property type="project" value="InterPro"/>
</dbReference>
<dbReference type="AlphaFoldDB" id="A0A074KX34"/>
<protein>
    <recommendedName>
        <fullName evidence="2">Ferrous iron transporter FeoA-like domain-containing protein</fullName>
    </recommendedName>
</protein>
<dbReference type="EMBL" id="JMIH01000028">
    <property type="protein sequence ID" value="KEO72133.1"/>
    <property type="molecule type" value="Genomic_DNA"/>
</dbReference>
<keyword evidence="4" id="KW-1185">Reference proteome</keyword>
<dbReference type="PANTHER" id="PTHR42954:SF2">
    <property type="entry name" value="FE(2+) TRANSPORT PROTEIN A"/>
    <property type="match status" value="1"/>
</dbReference>
<feature type="domain" description="Ferrous iron transporter FeoA-like" evidence="2">
    <location>
        <begin position="1"/>
        <end position="72"/>
    </location>
</feature>
<evidence type="ECO:0000259" key="2">
    <source>
        <dbReference type="SMART" id="SM00899"/>
    </source>
</evidence>
<proteinExistence type="predicted"/>
<evidence type="ECO:0000313" key="3">
    <source>
        <dbReference type="EMBL" id="KEO72133.1"/>
    </source>
</evidence>
<dbReference type="RefSeq" id="WP_035078422.1">
    <property type="nucleotide sequence ID" value="NZ_JMIH01000028.1"/>
</dbReference>
<keyword evidence="1" id="KW-0408">Iron</keyword>
<reference evidence="3 4" key="1">
    <citation type="submission" date="2014-04" db="EMBL/GenBank/DDBJ databases">
        <title>Characterization and application of a salt tolerant electro-active bacterium.</title>
        <authorList>
            <person name="Yang L."/>
            <person name="Wei S."/>
            <person name="Tay Q.X.M."/>
        </authorList>
    </citation>
    <scope>NUCLEOTIDE SEQUENCE [LARGE SCALE GENOMIC DNA]</scope>
    <source>
        <strain evidence="3 4">LY1</strain>
    </source>
</reference>
<dbReference type="InterPro" id="IPR008988">
    <property type="entry name" value="Transcriptional_repressor_C"/>
</dbReference>
<comment type="caution">
    <text evidence="3">The sequence shown here is derived from an EMBL/GenBank/DDBJ whole genome shotgun (WGS) entry which is preliminary data.</text>
</comment>
<dbReference type="PANTHER" id="PTHR42954">
    <property type="entry name" value="FE(2+) TRANSPORT PROTEIN A"/>
    <property type="match status" value="1"/>
</dbReference>
<dbReference type="SMART" id="SM00899">
    <property type="entry name" value="FeoA"/>
    <property type="match status" value="1"/>
</dbReference>
<organism evidence="3 4">
    <name type="scientific">Anditalea andensis</name>
    <dbReference type="NCBI Taxonomy" id="1048983"/>
    <lineage>
        <taxon>Bacteria</taxon>
        <taxon>Pseudomonadati</taxon>
        <taxon>Bacteroidota</taxon>
        <taxon>Cytophagia</taxon>
        <taxon>Cytophagales</taxon>
        <taxon>Cytophagaceae</taxon>
        <taxon>Anditalea</taxon>
    </lineage>
</organism>